<dbReference type="Proteomes" id="UP000245884">
    <property type="component" value="Unassembled WGS sequence"/>
</dbReference>
<dbReference type="PANTHER" id="PTHR15955:SF8">
    <property type="entry name" value="RWD DOMAIN-CONTAINING PROTEIN 2B-RELATED"/>
    <property type="match status" value="1"/>
</dbReference>
<gene>
    <name evidence="2" type="ORF">BDZ90DRAFT_229193</name>
</gene>
<dbReference type="OrthoDB" id="432412at2759"/>
<sequence length="328" mass="36350">MALAHKETESQIEEVQLLRSCTTGDEFNWLLARGDADEQVKRWEARCAGKESDSEPFAFGIRLSIEPACQLEVRMRKPGASDEHQLAVTGQDVAAKELQALRDVCAQRWQASKDEGVEHRIFDVFTALQEHIVDHPLSSHGDAQQMPKESSQEAKSSPPSPPPPPPPPPPLSMSRTIFWSHHLIAPSKRRDFAKWSSELSLWVVLKIGYPGYLCFEGKSEDVTEVVRRVKGLQWHAINVRSEEEWICEPKEGEDAPSLEARALLSCPLASTSTPVARGEKVRTTCEELEGMSEIVERLRAAGLSEEELVDALGLRTKAGAGPGKSSKQ</sequence>
<accession>A0A316UYU5</accession>
<dbReference type="RefSeq" id="XP_025364776.1">
    <property type="nucleotide sequence ID" value="XM_025504957.1"/>
</dbReference>
<dbReference type="STRING" id="1569628.A0A316UYU5"/>
<dbReference type="PANTHER" id="PTHR15955">
    <property type="entry name" value="RWD DOMAIN CONTAINING PROTEIN 2"/>
    <property type="match status" value="1"/>
</dbReference>
<dbReference type="InterPro" id="IPR017359">
    <property type="entry name" value="Phi-like"/>
</dbReference>
<proteinExistence type="predicted"/>
<evidence type="ECO:0000256" key="1">
    <source>
        <dbReference type="SAM" id="MobiDB-lite"/>
    </source>
</evidence>
<dbReference type="GeneID" id="37026780"/>
<name>A0A316UYU5_9BASI</name>
<reference evidence="2 3" key="1">
    <citation type="journal article" date="2018" name="Mol. Biol. Evol.">
        <title>Broad Genomic Sampling Reveals a Smut Pathogenic Ancestry of the Fungal Clade Ustilaginomycotina.</title>
        <authorList>
            <person name="Kijpornyongpan T."/>
            <person name="Mondo S.J."/>
            <person name="Barry K."/>
            <person name="Sandor L."/>
            <person name="Lee J."/>
            <person name="Lipzen A."/>
            <person name="Pangilinan J."/>
            <person name="LaButti K."/>
            <person name="Hainaut M."/>
            <person name="Henrissat B."/>
            <person name="Grigoriev I.V."/>
            <person name="Spatafora J.W."/>
            <person name="Aime M.C."/>
        </authorList>
    </citation>
    <scope>NUCLEOTIDE SEQUENCE [LARGE SCALE GENOMIC DNA]</scope>
    <source>
        <strain evidence="2 3">MCA 5214</strain>
    </source>
</reference>
<dbReference type="EMBL" id="KZ819662">
    <property type="protein sequence ID" value="PWN30164.1"/>
    <property type="molecule type" value="Genomic_DNA"/>
</dbReference>
<evidence type="ECO:0000313" key="2">
    <source>
        <dbReference type="EMBL" id="PWN30164.1"/>
    </source>
</evidence>
<dbReference type="CDD" id="cd24163">
    <property type="entry name" value="RWDD2_C"/>
    <property type="match status" value="1"/>
</dbReference>
<dbReference type="InterPro" id="IPR059181">
    <property type="entry name" value="RWDD2A-B_C"/>
</dbReference>
<evidence type="ECO:0000313" key="3">
    <source>
        <dbReference type="Proteomes" id="UP000245884"/>
    </source>
</evidence>
<feature type="compositionally biased region" description="Pro residues" evidence="1">
    <location>
        <begin position="158"/>
        <end position="171"/>
    </location>
</feature>
<organism evidence="2 3">
    <name type="scientific">Jaminaea rosea</name>
    <dbReference type="NCBI Taxonomy" id="1569628"/>
    <lineage>
        <taxon>Eukaryota</taxon>
        <taxon>Fungi</taxon>
        <taxon>Dikarya</taxon>
        <taxon>Basidiomycota</taxon>
        <taxon>Ustilaginomycotina</taxon>
        <taxon>Exobasidiomycetes</taxon>
        <taxon>Microstromatales</taxon>
        <taxon>Microstromatales incertae sedis</taxon>
        <taxon>Jaminaea</taxon>
    </lineage>
</organism>
<feature type="region of interest" description="Disordered" evidence="1">
    <location>
        <begin position="137"/>
        <end position="173"/>
    </location>
</feature>
<keyword evidence="3" id="KW-1185">Reference proteome</keyword>
<dbReference type="AlphaFoldDB" id="A0A316UYU5"/>
<protein>
    <submittedName>
        <fullName evidence="2">Uncharacterized protein</fullName>
    </submittedName>
</protein>